<sequence length="425" mass="43086">MAPRGAVLLLLLLLGALRAHGAAPPPGRGERAGPRWLWATAPEEEDGDELPPLSRRKRDAGGWPSDAADTTAGYPSPAAGKRNSSEPAWLLSSLAPGTDGSLQHAFAALTTMDPLDETDTADPDLLPSSAAPGTNSSLLQAFTAPTTTDLPDETDPPDPDLLPNSTALGTNASLPRAFAVPTTTDPPDETDLPDPDLLPSSAAPGTNASFPHAFAVPTTTDPPDETDPPDPDLLPSSAVPSTPVHRSAMPGNGTEHPPAAAVSSSLGSPTASVGTAPSGGGQRERSSPAPGSAGTGATGKPGAPAVPMQPGQRDTAPAGKTPGEGATAVLMGKCLLAIFLLALVAATFIVCTAVLGSLLWRRRRAGSRRLSRTEMVCISSLLPDGEPAANGARPGPAKRLKVLPETGSEAEGDDLTLSSFLPDHS</sequence>
<dbReference type="PANTHER" id="PTHR17384">
    <property type="entry name" value="P-SELECTIN GLYCOPROTEIN LIGAND-1"/>
    <property type="match status" value="1"/>
</dbReference>
<name>A0ABM4FES1_9AVES</name>
<feature type="region of interest" description="Disordered" evidence="1">
    <location>
        <begin position="115"/>
        <end position="323"/>
    </location>
</feature>
<evidence type="ECO:0000313" key="5">
    <source>
        <dbReference type="RefSeq" id="XP_067163448.1"/>
    </source>
</evidence>
<feature type="chain" id="PRO_5045231910" evidence="3">
    <location>
        <begin position="22"/>
        <end position="425"/>
    </location>
</feature>
<feature type="transmembrane region" description="Helical" evidence="2">
    <location>
        <begin position="335"/>
        <end position="360"/>
    </location>
</feature>
<feature type="compositionally biased region" description="Polar residues" evidence="1">
    <location>
        <begin position="262"/>
        <end position="275"/>
    </location>
</feature>
<evidence type="ECO:0000313" key="4">
    <source>
        <dbReference type="Proteomes" id="UP001652627"/>
    </source>
</evidence>
<dbReference type="Proteomes" id="UP001652627">
    <property type="component" value="Chromosome 17"/>
</dbReference>
<keyword evidence="2" id="KW-0472">Membrane</keyword>
<feature type="compositionally biased region" description="Polar residues" evidence="1">
    <location>
        <begin position="131"/>
        <end position="140"/>
    </location>
</feature>
<dbReference type="PANTHER" id="PTHR17384:SF7">
    <property type="entry name" value="P-SELECTIN GLYCOPROTEIN LIGAND 1"/>
    <property type="match status" value="1"/>
</dbReference>
<gene>
    <name evidence="5" type="primary">SELPLG</name>
</gene>
<accession>A0ABM4FES1</accession>
<feature type="compositionally biased region" description="Polar residues" evidence="1">
    <location>
        <begin position="164"/>
        <end position="173"/>
    </location>
</feature>
<organism evidence="4 5">
    <name type="scientific">Apteryx mantelli</name>
    <name type="common">North Island brown kiwi</name>
    <dbReference type="NCBI Taxonomy" id="2696672"/>
    <lineage>
        <taxon>Eukaryota</taxon>
        <taxon>Metazoa</taxon>
        <taxon>Chordata</taxon>
        <taxon>Craniata</taxon>
        <taxon>Vertebrata</taxon>
        <taxon>Euteleostomi</taxon>
        <taxon>Archelosauria</taxon>
        <taxon>Archosauria</taxon>
        <taxon>Dinosauria</taxon>
        <taxon>Saurischia</taxon>
        <taxon>Theropoda</taxon>
        <taxon>Coelurosauria</taxon>
        <taxon>Aves</taxon>
        <taxon>Palaeognathae</taxon>
        <taxon>Apterygiformes</taxon>
        <taxon>Apterygidae</taxon>
        <taxon>Apteryx</taxon>
    </lineage>
</organism>
<proteinExistence type="predicted"/>
<keyword evidence="4" id="KW-1185">Reference proteome</keyword>
<keyword evidence="2" id="KW-0812">Transmembrane</keyword>
<keyword evidence="3" id="KW-0732">Signal</keyword>
<evidence type="ECO:0000256" key="3">
    <source>
        <dbReference type="SAM" id="SignalP"/>
    </source>
</evidence>
<dbReference type="RefSeq" id="XP_067163448.1">
    <property type="nucleotide sequence ID" value="XM_067307347.1"/>
</dbReference>
<feature type="signal peptide" evidence="3">
    <location>
        <begin position="1"/>
        <end position="21"/>
    </location>
</feature>
<feature type="region of interest" description="Disordered" evidence="1">
    <location>
        <begin position="404"/>
        <end position="425"/>
    </location>
</feature>
<feature type="region of interest" description="Disordered" evidence="1">
    <location>
        <begin position="21"/>
        <end position="84"/>
    </location>
</feature>
<protein>
    <submittedName>
        <fullName evidence="5">P-selectin glycoprotein ligand 1</fullName>
    </submittedName>
</protein>
<reference evidence="5" key="1">
    <citation type="submission" date="2025-08" db="UniProtKB">
        <authorList>
            <consortium name="RefSeq"/>
        </authorList>
    </citation>
    <scope>IDENTIFICATION</scope>
    <source>
        <tissue evidence="5">Blood</tissue>
    </source>
</reference>
<evidence type="ECO:0000256" key="1">
    <source>
        <dbReference type="SAM" id="MobiDB-lite"/>
    </source>
</evidence>
<keyword evidence="2" id="KW-1133">Transmembrane helix</keyword>
<dbReference type="InterPro" id="IPR026195">
    <property type="entry name" value="PSGL-1"/>
</dbReference>
<evidence type="ECO:0000256" key="2">
    <source>
        <dbReference type="SAM" id="Phobius"/>
    </source>
</evidence>
<dbReference type="GeneID" id="136993584"/>